<keyword evidence="1" id="KW-0472">Membrane</keyword>
<protein>
    <submittedName>
        <fullName evidence="6">Diguanylate cyclase with PAS/PAC sensor</fullName>
    </submittedName>
</protein>
<dbReference type="AlphaFoldDB" id="A0A2Z6AWW1"/>
<dbReference type="InterPro" id="IPR013656">
    <property type="entry name" value="PAS_4"/>
</dbReference>
<dbReference type="PANTHER" id="PTHR44757:SF2">
    <property type="entry name" value="BIOFILM ARCHITECTURE MAINTENANCE PROTEIN MBAA"/>
    <property type="match status" value="1"/>
</dbReference>
<dbReference type="GO" id="GO:0006355">
    <property type="term" value="P:regulation of DNA-templated transcription"/>
    <property type="evidence" value="ECO:0007669"/>
    <property type="project" value="InterPro"/>
</dbReference>
<feature type="domain" description="GGDEF" evidence="5">
    <location>
        <begin position="613"/>
        <end position="746"/>
    </location>
</feature>
<keyword evidence="1" id="KW-0812">Transmembrane</keyword>
<keyword evidence="2" id="KW-0732">Signal</keyword>
<name>A0A2Z6AWW1_9BACT</name>
<feature type="domain" description="PAS" evidence="3">
    <location>
        <begin position="454"/>
        <end position="523"/>
    </location>
</feature>
<keyword evidence="7" id="KW-1185">Reference proteome</keyword>
<dbReference type="InterPro" id="IPR000014">
    <property type="entry name" value="PAS"/>
</dbReference>
<evidence type="ECO:0000259" key="3">
    <source>
        <dbReference type="PROSITE" id="PS50112"/>
    </source>
</evidence>
<evidence type="ECO:0000313" key="6">
    <source>
        <dbReference type="EMBL" id="BBD07739.1"/>
    </source>
</evidence>
<dbReference type="Pfam" id="PF00990">
    <property type="entry name" value="GGDEF"/>
    <property type="match status" value="1"/>
</dbReference>
<dbReference type="NCBIfam" id="TIGR00229">
    <property type="entry name" value="sensory_box"/>
    <property type="match status" value="4"/>
</dbReference>
<feature type="domain" description="PAC" evidence="4">
    <location>
        <begin position="277"/>
        <end position="328"/>
    </location>
</feature>
<dbReference type="Pfam" id="PF13188">
    <property type="entry name" value="PAS_8"/>
    <property type="match status" value="1"/>
</dbReference>
<keyword evidence="1" id="KW-1133">Transmembrane helix</keyword>
<feature type="domain" description="PAS" evidence="3">
    <location>
        <begin position="202"/>
        <end position="272"/>
    </location>
</feature>
<dbReference type="Gene3D" id="3.30.70.270">
    <property type="match status" value="1"/>
</dbReference>
<dbReference type="InterPro" id="IPR000700">
    <property type="entry name" value="PAS-assoc_C"/>
</dbReference>
<dbReference type="FunFam" id="3.30.70.270:FF:000001">
    <property type="entry name" value="Diguanylate cyclase domain protein"/>
    <property type="match status" value="1"/>
</dbReference>
<reference evidence="6 7" key="1">
    <citation type="journal article" date="2018" name="Sci. Adv.">
        <title>Multi-heme cytochromes provide a pathway for survival in energy-limited environments.</title>
        <authorList>
            <person name="Deng X."/>
            <person name="Dohmae N."/>
            <person name="Nealson K.H."/>
            <person name="Hashimoto K."/>
            <person name="Okamoto A."/>
        </authorList>
    </citation>
    <scope>NUCLEOTIDE SEQUENCE [LARGE SCALE GENOMIC DNA]</scope>
    <source>
        <strain evidence="6 7">IS5</strain>
    </source>
</reference>
<dbReference type="SUPFAM" id="SSF55073">
    <property type="entry name" value="Nucleotide cyclase"/>
    <property type="match status" value="1"/>
</dbReference>
<dbReference type="CDD" id="cd01949">
    <property type="entry name" value="GGDEF"/>
    <property type="match status" value="1"/>
</dbReference>
<dbReference type="SMART" id="SM00086">
    <property type="entry name" value="PAC"/>
    <property type="match status" value="4"/>
</dbReference>
<proteinExistence type="predicted"/>
<dbReference type="EMBL" id="AP017378">
    <property type="protein sequence ID" value="BBD07739.1"/>
    <property type="molecule type" value="Genomic_DNA"/>
</dbReference>
<accession>A0A2Z6AWW1</accession>
<dbReference type="Gene3D" id="3.30.450.20">
    <property type="entry name" value="PAS domain"/>
    <property type="match status" value="4"/>
</dbReference>
<dbReference type="PROSITE" id="PS50113">
    <property type="entry name" value="PAC"/>
    <property type="match status" value="3"/>
</dbReference>
<dbReference type="CDD" id="cd00130">
    <property type="entry name" value="PAS"/>
    <property type="match status" value="4"/>
</dbReference>
<sequence length="763" mass="84853">MNRIVATAIVAALCSLSTAALANDGIRILSGTFENGVVGLLVLSIVALIIQLVILRFRGSLLRQALKERDEAMDAMRLSKRKYQGLFEMAPVAIFRSSLDGSRYLAVNQAGANMYGYESVQDFVDNVSPVDIYADSESRQRMVEELKATGFIHNMEIRLIRVDGSFRDVLMTARLYSDEEFIEGCVVDVTDYRVIQKNLADKGRFLQALLDAMANPLFYKTTDGKYQLVNESFLRMLDTTSEAILGKTVYDVSPPDKAAIYHEMDEALFQAQGQAQQRYESVVVGASGHRDVVFSKQTVLDDHGRVEGLMGVITDITRIKRQERQIDAQRAQLKTLFESASELIFFKDTDGVYLGCNEKYAGSTGLHPDDVIGKTDFEIYPKGFAEQIVAKDKIVLETLAPLSYETKSFFSKDPILVEMVKAPMISAKGEVLGVLGVGRDITERKKLELALQSAEERYRTIFENATEGIFTATPHGRYLNANAAMGRLFGFDSAEALMREVNDIGMELYENPQDRIVLMDRVRTEKSVAGFQASCLRRDGSKFWIELHVRGVFSGDNTLHFIEGVATDASERKASEHELRRKAATDSLTGLPNREQLRQTCRHMLAQAKRSGEQVGILFIDLDGFKEINDTYGHLAGDDLLVQVSDRLRWRLRQSDVAARLGGDEFAVLLWNVRGIKTVSTLGQTFVETLTGDYQCAGQACRISASIGASVYPDHGTSVDDLLEKADQAMYSVKKAGKNSFRLADSSMETDLSGEEHLSKEAD</sequence>
<dbReference type="SMART" id="SM00267">
    <property type="entry name" value="GGDEF"/>
    <property type="match status" value="1"/>
</dbReference>
<evidence type="ECO:0000313" key="7">
    <source>
        <dbReference type="Proteomes" id="UP000269883"/>
    </source>
</evidence>
<dbReference type="NCBIfam" id="TIGR00254">
    <property type="entry name" value="GGDEF"/>
    <property type="match status" value="1"/>
</dbReference>
<evidence type="ECO:0000259" key="5">
    <source>
        <dbReference type="PROSITE" id="PS50887"/>
    </source>
</evidence>
<gene>
    <name evidence="6" type="ORF">DFE_1013</name>
</gene>
<dbReference type="InterPro" id="IPR013767">
    <property type="entry name" value="PAS_fold"/>
</dbReference>
<dbReference type="RefSeq" id="WP_126377248.1">
    <property type="nucleotide sequence ID" value="NZ_AP017378.1"/>
</dbReference>
<organism evidence="6 7">
    <name type="scientific">Desulfovibrio ferrophilus</name>
    <dbReference type="NCBI Taxonomy" id="241368"/>
    <lineage>
        <taxon>Bacteria</taxon>
        <taxon>Pseudomonadati</taxon>
        <taxon>Thermodesulfobacteriota</taxon>
        <taxon>Desulfovibrionia</taxon>
        <taxon>Desulfovibrionales</taxon>
        <taxon>Desulfovibrionaceae</taxon>
        <taxon>Desulfovibrio</taxon>
    </lineage>
</organism>
<dbReference type="OrthoDB" id="5460745at2"/>
<dbReference type="PROSITE" id="PS50887">
    <property type="entry name" value="GGDEF"/>
    <property type="match status" value="1"/>
</dbReference>
<dbReference type="PROSITE" id="PS50112">
    <property type="entry name" value="PAS"/>
    <property type="match status" value="3"/>
</dbReference>
<dbReference type="Pfam" id="PF08448">
    <property type="entry name" value="PAS_4"/>
    <property type="match status" value="2"/>
</dbReference>
<dbReference type="GO" id="GO:0003824">
    <property type="term" value="F:catalytic activity"/>
    <property type="evidence" value="ECO:0007669"/>
    <property type="project" value="UniProtKB-ARBA"/>
</dbReference>
<feature type="transmembrane region" description="Helical" evidence="1">
    <location>
        <begin position="38"/>
        <end position="57"/>
    </location>
</feature>
<feature type="domain" description="PAS" evidence="3">
    <location>
        <begin position="329"/>
        <end position="375"/>
    </location>
</feature>
<dbReference type="InterPro" id="IPR035965">
    <property type="entry name" value="PAS-like_dom_sf"/>
</dbReference>
<dbReference type="InterPro" id="IPR000160">
    <property type="entry name" value="GGDEF_dom"/>
</dbReference>
<feature type="domain" description="PAC" evidence="4">
    <location>
        <begin position="529"/>
        <end position="581"/>
    </location>
</feature>
<evidence type="ECO:0000259" key="4">
    <source>
        <dbReference type="PROSITE" id="PS50113"/>
    </source>
</evidence>
<dbReference type="Pfam" id="PF00989">
    <property type="entry name" value="PAS"/>
    <property type="match status" value="1"/>
</dbReference>
<evidence type="ECO:0000256" key="1">
    <source>
        <dbReference type="SAM" id="Phobius"/>
    </source>
</evidence>
<dbReference type="InterPro" id="IPR029787">
    <property type="entry name" value="Nucleotide_cyclase"/>
</dbReference>
<dbReference type="InterPro" id="IPR052155">
    <property type="entry name" value="Biofilm_reg_signaling"/>
</dbReference>
<dbReference type="InterPro" id="IPR001610">
    <property type="entry name" value="PAC"/>
</dbReference>
<dbReference type="InterPro" id="IPR043128">
    <property type="entry name" value="Rev_trsase/Diguanyl_cyclase"/>
</dbReference>
<feature type="chain" id="PRO_5016265837" evidence="2">
    <location>
        <begin position="23"/>
        <end position="763"/>
    </location>
</feature>
<dbReference type="PANTHER" id="PTHR44757">
    <property type="entry name" value="DIGUANYLATE CYCLASE DGCP"/>
    <property type="match status" value="1"/>
</dbReference>
<dbReference type="SUPFAM" id="SSF55785">
    <property type="entry name" value="PYP-like sensor domain (PAS domain)"/>
    <property type="match status" value="4"/>
</dbReference>
<evidence type="ECO:0000256" key="2">
    <source>
        <dbReference type="SAM" id="SignalP"/>
    </source>
</evidence>
<feature type="domain" description="PAC" evidence="4">
    <location>
        <begin position="402"/>
        <end position="453"/>
    </location>
</feature>
<dbReference type="Proteomes" id="UP000269883">
    <property type="component" value="Chromosome"/>
</dbReference>
<dbReference type="KEGG" id="dfl:DFE_1013"/>
<dbReference type="SMART" id="SM00091">
    <property type="entry name" value="PAS"/>
    <property type="match status" value="4"/>
</dbReference>
<feature type="signal peptide" evidence="2">
    <location>
        <begin position="1"/>
        <end position="22"/>
    </location>
</feature>